<gene>
    <name evidence="1" type="ORF">LCB40_07960</name>
</gene>
<accession>A0A916QKD3</accession>
<dbReference type="Proteomes" id="UP000677218">
    <property type="component" value="Unassembled WGS sequence"/>
</dbReference>
<protein>
    <submittedName>
        <fullName evidence="1">DNA polymerase</fullName>
    </submittedName>
</protein>
<dbReference type="PROSITE" id="PS51257">
    <property type="entry name" value="PROKAR_LIPOPROTEIN"/>
    <property type="match status" value="1"/>
</dbReference>
<name>A0A916QKD3_9LACO</name>
<proteinExistence type="predicted"/>
<organism evidence="1 2">
    <name type="scientific">Lactobacillus corticis</name>
    <dbReference type="NCBI Taxonomy" id="2201249"/>
    <lineage>
        <taxon>Bacteria</taxon>
        <taxon>Bacillati</taxon>
        <taxon>Bacillota</taxon>
        <taxon>Bacilli</taxon>
        <taxon>Lactobacillales</taxon>
        <taxon>Lactobacillaceae</taxon>
        <taxon>Lactobacillus</taxon>
    </lineage>
</organism>
<sequence>MHWKKWSLAILAGGCLLLSGCQQPKEKVYSKSQIVKKAAKSHKSGEVIQSLKLSTDTSSQQVIATSYYGGTPQIFHVSTRLVNNNQTKSTNAWISSTNTIYLQGNQKWYKANATTVTGHNYAELQGALTANSLLTAPSKKLIKSYHLKRDGNKYTLKATIKDPELLKAAASPIVTTISIGQKQAQSIKQMMKRAKYQNMKVKLVYQNNKLVTFNYFVYLKIGKTYSLRLGQSHGNFNTHNFLKLPTEASSADSLQTKK</sequence>
<reference evidence="1" key="1">
    <citation type="submission" date="2020-08" db="EMBL/GenBank/DDBJ databases">
        <title>Taxonomic study for Lactobacillus species isolated from hardwood bark.</title>
        <authorList>
            <person name="Tohno M."/>
            <person name="Tanizawa Y."/>
        </authorList>
    </citation>
    <scope>NUCLEOTIDE SEQUENCE</scope>
    <source>
        <strain evidence="1">B40</strain>
    </source>
</reference>
<evidence type="ECO:0000313" key="1">
    <source>
        <dbReference type="EMBL" id="GFZ26916.1"/>
    </source>
</evidence>
<dbReference type="EMBL" id="BMAY01000004">
    <property type="protein sequence ID" value="GFZ26916.1"/>
    <property type="molecule type" value="Genomic_DNA"/>
</dbReference>
<dbReference type="AlphaFoldDB" id="A0A916QKD3"/>
<comment type="caution">
    <text evidence="1">The sequence shown here is derived from an EMBL/GenBank/DDBJ whole genome shotgun (WGS) entry which is preliminary data.</text>
</comment>
<evidence type="ECO:0000313" key="2">
    <source>
        <dbReference type="Proteomes" id="UP000677218"/>
    </source>
</evidence>
<keyword evidence="2" id="KW-1185">Reference proteome</keyword>
<dbReference type="RefSeq" id="WP_212780605.1">
    <property type="nucleotide sequence ID" value="NZ_BMAY01000004.1"/>
</dbReference>